<name>A0A6J5RVC1_9CAUD</name>
<proteinExistence type="predicted"/>
<dbReference type="EMBL" id="LR797254">
    <property type="protein sequence ID" value="CAB4197568.1"/>
    <property type="molecule type" value="Genomic_DNA"/>
</dbReference>
<protein>
    <submittedName>
        <fullName evidence="2">Uncharacterized protein</fullName>
    </submittedName>
</protein>
<gene>
    <name evidence="2" type="ORF">UFOVP1305_21</name>
    <name evidence="1" type="ORF">UFOVP896_59</name>
</gene>
<evidence type="ECO:0000313" key="1">
    <source>
        <dbReference type="EMBL" id="CAB4169657.1"/>
    </source>
</evidence>
<evidence type="ECO:0000313" key="2">
    <source>
        <dbReference type="EMBL" id="CAB4197568.1"/>
    </source>
</evidence>
<accession>A0A6J5RVC1</accession>
<organism evidence="2">
    <name type="scientific">uncultured Caudovirales phage</name>
    <dbReference type="NCBI Taxonomy" id="2100421"/>
    <lineage>
        <taxon>Viruses</taxon>
        <taxon>Duplodnaviria</taxon>
        <taxon>Heunggongvirae</taxon>
        <taxon>Uroviricota</taxon>
        <taxon>Caudoviricetes</taxon>
        <taxon>Peduoviridae</taxon>
        <taxon>Maltschvirus</taxon>
        <taxon>Maltschvirus maltsch</taxon>
    </lineage>
</organism>
<reference evidence="2" key="1">
    <citation type="submission" date="2020-05" db="EMBL/GenBank/DDBJ databases">
        <authorList>
            <person name="Chiriac C."/>
            <person name="Salcher M."/>
            <person name="Ghai R."/>
            <person name="Kavagutti S V."/>
        </authorList>
    </citation>
    <scope>NUCLEOTIDE SEQUENCE</scope>
</reference>
<dbReference type="EMBL" id="LR796844">
    <property type="protein sequence ID" value="CAB4169657.1"/>
    <property type="molecule type" value="Genomic_DNA"/>
</dbReference>
<sequence length="161" mass="18417">MKQKAPQAYLSDFATLVEQIDREENSEEFLTLVMLAREVKRLAADLSREVDRLAARRCEGMKAEIVGRYKVDARRSPNYKWTKNDELKETVISLASWDRETGEERTAREAISIIDEVFRLGGSVARLTALKKYDIDPDEYAESDYRTSVTIVPVAPEEIAQ</sequence>